<reference evidence="2" key="2">
    <citation type="submission" date="2019-06" db="EMBL/GenBank/DDBJ databases">
        <title>Genomics analysis of Aphanomyces spp. identifies a new class of oomycete effector associated with host adaptation.</title>
        <authorList>
            <person name="Gaulin E."/>
        </authorList>
    </citation>
    <scope>NUCLEOTIDE SEQUENCE</scope>
    <source>
        <strain evidence="2">CBS 578.67</strain>
    </source>
</reference>
<dbReference type="AlphaFoldDB" id="A0A485KNM5"/>
<evidence type="ECO:0000256" key="1">
    <source>
        <dbReference type="SAM" id="MobiDB-lite"/>
    </source>
</evidence>
<dbReference type="EMBL" id="CAADRA010005180">
    <property type="protein sequence ID" value="VFT86612.1"/>
    <property type="molecule type" value="Genomic_DNA"/>
</dbReference>
<evidence type="ECO:0000313" key="4">
    <source>
        <dbReference type="Proteomes" id="UP000332933"/>
    </source>
</evidence>
<evidence type="ECO:0000313" key="3">
    <source>
        <dbReference type="EMBL" id="VFT86612.1"/>
    </source>
</evidence>
<dbReference type="EMBL" id="VJMH01005159">
    <property type="protein sequence ID" value="KAF0699719.1"/>
    <property type="molecule type" value="Genomic_DNA"/>
</dbReference>
<sequence length="162" mass="18299">MDPFQQFACVSFPLATPTATLDMLKALHHVLAPWYFRHDIEQLSMLLTEFPFMVTLVAYHAAFVGCIDVLEFLHHNGRLTDMHLLGDVAALGNSVHTLHWLCDVLVSAIDRADQRGGSRVCSPPKASILPRYRQFDEAAPSTGVPKRRCQDSHHTERRVRPK</sequence>
<reference evidence="3 4" key="1">
    <citation type="submission" date="2019-03" db="EMBL/GenBank/DDBJ databases">
        <authorList>
            <person name="Gaulin E."/>
            <person name="Dumas B."/>
        </authorList>
    </citation>
    <scope>NUCLEOTIDE SEQUENCE [LARGE SCALE GENOMIC DNA]</scope>
    <source>
        <strain evidence="3">CBS 568.67</strain>
    </source>
</reference>
<keyword evidence="4" id="KW-1185">Reference proteome</keyword>
<organism evidence="3 4">
    <name type="scientific">Aphanomyces stellatus</name>
    <dbReference type="NCBI Taxonomy" id="120398"/>
    <lineage>
        <taxon>Eukaryota</taxon>
        <taxon>Sar</taxon>
        <taxon>Stramenopiles</taxon>
        <taxon>Oomycota</taxon>
        <taxon>Saprolegniomycetes</taxon>
        <taxon>Saprolegniales</taxon>
        <taxon>Verrucalvaceae</taxon>
        <taxon>Aphanomyces</taxon>
    </lineage>
</organism>
<feature type="region of interest" description="Disordered" evidence="1">
    <location>
        <begin position="137"/>
        <end position="162"/>
    </location>
</feature>
<dbReference type="Proteomes" id="UP000332933">
    <property type="component" value="Unassembled WGS sequence"/>
</dbReference>
<name>A0A485KNM5_9STRA</name>
<gene>
    <name evidence="3" type="primary">Aste57867_9733</name>
    <name evidence="2" type="ORF">As57867_009695</name>
    <name evidence="3" type="ORF">ASTE57867_9733</name>
</gene>
<proteinExistence type="predicted"/>
<accession>A0A485KNM5</accession>
<protein>
    <submittedName>
        <fullName evidence="3">Aste57867_9733 protein</fullName>
    </submittedName>
</protein>
<evidence type="ECO:0000313" key="2">
    <source>
        <dbReference type="EMBL" id="KAF0699719.1"/>
    </source>
</evidence>